<evidence type="ECO:0000313" key="14">
    <source>
        <dbReference type="EMBL" id="MFC0685317.1"/>
    </source>
</evidence>
<protein>
    <recommendedName>
        <fullName evidence="3">histidine kinase</fullName>
        <ecNumber evidence="3">2.7.13.3</ecNumber>
    </recommendedName>
</protein>
<keyword evidence="10 11" id="KW-0472">Membrane</keyword>
<comment type="subcellular location">
    <subcellularLocation>
        <location evidence="2">Membrane</location>
    </subcellularLocation>
</comment>
<dbReference type="EC" id="2.7.13.3" evidence="3"/>
<evidence type="ECO:0000256" key="5">
    <source>
        <dbReference type="ARBA" id="ARBA00022679"/>
    </source>
</evidence>
<sequence>MLHVRSRQAPPLAPSLRLRLTGAVMLPLAALVLFFGVVTVLVTHNTEADTVDRVLIGSVRTLSLAYNSPPGERERLVPLAIHLLKRRARPVVHYSVYSGGKAISGDPALLPPADYSPRWDGVTDRHAPATFYNAYREHRLVRGYLDPADAAAVTQAAYLRGGMLHGKPVRITTEIRRAAGEQGLIVIQIADYVDDRAIYVQNFALRVLMVGLAALIVTGVLFWWAIRWGLRPLLDMTRQVEQARHDASPAFRLQAPETAPVEMRPFVAAFNGLMARLDKAADSLRQFTSNASHQMRTPLAVARVQLDVLDRYGPESPQGQAALQDIPHSIDSLEQLLRQLISLARSEDQEGTLLQPFDLSDVAASVTADRAAQAPAHIDISYENESEGTVTAMGEPRLAAELIGNLLDNAIRYNRPGGAVAVHLGRRGGHAFVEIDDTGPGIPAAERERVWERFYRVRGQSQAFGTGLGLPIARALADRLGARVTLADGRTGQGLCAIVEFRAEAA</sequence>
<dbReference type="InterPro" id="IPR003594">
    <property type="entry name" value="HATPase_dom"/>
</dbReference>
<dbReference type="InterPro" id="IPR036890">
    <property type="entry name" value="HATPase_C_sf"/>
</dbReference>
<dbReference type="CDD" id="cd00075">
    <property type="entry name" value="HATPase"/>
    <property type="match status" value="1"/>
</dbReference>
<evidence type="ECO:0000256" key="8">
    <source>
        <dbReference type="ARBA" id="ARBA00022989"/>
    </source>
</evidence>
<dbReference type="CDD" id="cd00082">
    <property type="entry name" value="HisKA"/>
    <property type="match status" value="1"/>
</dbReference>
<dbReference type="InterPro" id="IPR003660">
    <property type="entry name" value="HAMP_dom"/>
</dbReference>
<dbReference type="PANTHER" id="PTHR45436:SF5">
    <property type="entry name" value="SENSOR HISTIDINE KINASE TRCS"/>
    <property type="match status" value="1"/>
</dbReference>
<dbReference type="Pfam" id="PF02518">
    <property type="entry name" value="HATPase_c"/>
    <property type="match status" value="1"/>
</dbReference>
<dbReference type="SMART" id="SM00388">
    <property type="entry name" value="HisKA"/>
    <property type="match status" value="1"/>
</dbReference>
<proteinExistence type="predicted"/>
<feature type="domain" description="Histidine kinase" evidence="12">
    <location>
        <begin position="290"/>
        <end position="505"/>
    </location>
</feature>
<keyword evidence="7 14" id="KW-0418">Kinase</keyword>
<dbReference type="SUPFAM" id="SSF47384">
    <property type="entry name" value="Homodimeric domain of signal transducing histidine kinase"/>
    <property type="match status" value="1"/>
</dbReference>
<dbReference type="InterPro" id="IPR036097">
    <property type="entry name" value="HisK_dim/P_sf"/>
</dbReference>
<evidence type="ECO:0000256" key="10">
    <source>
        <dbReference type="ARBA" id="ARBA00023136"/>
    </source>
</evidence>
<evidence type="ECO:0000256" key="9">
    <source>
        <dbReference type="ARBA" id="ARBA00023012"/>
    </source>
</evidence>
<feature type="transmembrane region" description="Helical" evidence="11">
    <location>
        <begin position="20"/>
        <end position="42"/>
    </location>
</feature>
<dbReference type="EMBL" id="JBHLTM010000046">
    <property type="protein sequence ID" value="MFC0685317.1"/>
    <property type="molecule type" value="Genomic_DNA"/>
</dbReference>
<keyword evidence="6 11" id="KW-0812">Transmembrane</keyword>
<comment type="caution">
    <text evidence="14">The sequence shown here is derived from an EMBL/GenBank/DDBJ whole genome shotgun (WGS) entry which is preliminary data.</text>
</comment>
<dbReference type="GO" id="GO:0016301">
    <property type="term" value="F:kinase activity"/>
    <property type="evidence" value="ECO:0007669"/>
    <property type="project" value="UniProtKB-KW"/>
</dbReference>
<dbReference type="PRINTS" id="PR00344">
    <property type="entry name" value="BCTRLSENSOR"/>
</dbReference>
<evidence type="ECO:0000256" key="2">
    <source>
        <dbReference type="ARBA" id="ARBA00004370"/>
    </source>
</evidence>
<name>A0ABV6S9D4_9SPHN</name>
<organism evidence="14 15">
    <name type="scientific">Novosphingobium clariflavum</name>
    <dbReference type="NCBI Taxonomy" id="2029884"/>
    <lineage>
        <taxon>Bacteria</taxon>
        <taxon>Pseudomonadati</taxon>
        <taxon>Pseudomonadota</taxon>
        <taxon>Alphaproteobacteria</taxon>
        <taxon>Sphingomonadales</taxon>
        <taxon>Sphingomonadaceae</taxon>
        <taxon>Novosphingobium</taxon>
    </lineage>
</organism>
<evidence type="ECO:0000256" key="4">
    <source>
        <dbReference type="ARBA" id="ARBA00022553"/>
    </source>
</evidence>
<dbReference type="PROSITE" id="PS50109">
    <property type="entry name" value="HIS_KIN"/>
    <property type="match status" value="1"/>
</dbReference>
<feature type="transmembrane region" description="Helical" evidence="11">
    <location>
        <begin position="203"/>
        <end position="226"/>
    </location>
</feature>
<dbReference type="InterPro" id="IPR013727">
    <property type="entry name" value="2CSK_N"/>
</dbReference>
<dbReference type="SMART" id="SM00387">
    <property type="entry name" value="HATPase_c"/>
    <property type="match status" value="1"/>
</dbReference>
<accession>A0ABV6S9D4</accession>
<evidence type="ECO:0000259" key="12">
    <source>
        <dbReference type="PROSITE" id="PS50109"/>
    </source>
</evidence>
<dbReference type="PROSITE" id="PS50885">
    <property type="entry name" value="HAMP"/>
    <property type="match status" value="1"/>
</dbReference>
<dbReference type="SUPFAM" id="SSF55874">
    <property type="entry name" value="ATPase domain of HSP90 chaperone/DNA topoisomerase II/histidine kinase"/>
    <property type="match status" value="1"/>
</dbReference>
<dbReference type="InterPro" id="IPR004358">
    <property type="entry name" value="Sig_transdc_His_kin-like_C"/>
</dbReference>
<dbReference type="InterPro" id="IPR005467">
    <property type="entry name" value="His_kinase_dom"/>
</dbReference>
<evidence type="ECO:0000256" key="7">
    <source>
        <dbReference type="ARBA" id="ARBA00022777"/>
    </source>
</evidence>
<keyword evidence="8 11" id="KW-1133">Transmembrane helix</keyword>
<evidence type="ECO:0000313" key="15">
    <source>
        <dbReference type="Proteomes" id="UP001589858"/>
    </source>
</evidence>
<dbReference type="RefSeq" id="WP_267223558.1">
    <property type="nucleotide sequence ID" value="NZ_JAPCWC010000024.1"/>
</dbReference>
<dbReference type="InterPro" id="IPR003661">
    <property type="entry name" value="HisK_dim/P_dom"/>
</dbReference>
<keyword evidence="5" id="KW-0808">Transferase</keyword>
<keyword evidence="4" id="KW-0597">Phosphoprotein</keyword>
<dbReference type="Pfam" id="PF00512">
    <property type="entry name" value="HisKA"/>
    <property type="match status" value="1"/>
</dbReference>
<reference evidence="14 15" key="1">
    <citation type="submission" date="2024-09" db="EMBL/GenBank/DDBJ databases">
        <authorList>
            <person name="Sun Q."/>
            <person name="Mori K."/>
        </authorList>
    </citation>
    <scope>NUCLEOTIDE SEQUENCE [LARGE SCALE GENOMIC DNA]</scope>
    <source>
        <strain evidence="14 15">CICC 11035S</strain>
    </source>
</reference>
<keyword evidence="9" id="KW-0902">Two-component regulatory system</keyword>
<dbReference type="Proteomes" id="UP001589858">
    <property type="component" value="Unassembled WGS sequence"/>
</dbReference>
<keyword evidence="15" id="KW-1185">Reference proteome</keyword>
<evidence type="ECO:0000256" key="11">
    <source>
        <dbReference type="SAM" id="Phobius"/>
    </source>
</evidence>
<evidence type="ECO:0000256" key="6">
    <source>
        <dbReference type="ARBA" id="ARBA00022692"/>
    </source>
</evidence>
<gene>
    <name evidence="14" type="ORF">ACFFF8_11980</name>
</gene>
<dbReference type="Gene3D" id="3.30.565.10">
    <property type="entry name" value="Histidine kinase-like ATPase, C-terminal domain"/>
    <property type="match status" value="1"/>
</dbReference>
<dbReference type="PANTHER" id="PTHR45436">
    <property type="entry name" value="SENSOR HISTIDINE KINASE YKOH"/>
    <property type="match status" value="1"/>
</dbReference>
<evidence type="ECO:0000256" key="1">
    <source>
        <dbReference type="ARBA" id="ARBA00000085"/>
    </source>
</evidence>
<dbReference type="Gene3D" id="1.10.287.130">
    <property type="match status" value="1"/>
</dbReference>
<dbReference type="InterPro" id="IPR050428">
    <property type="entry name" value="TCS_sensor_his_kinase"/>
</dbReference>
<dbReference type="Pfam" id="PF08521">
    <property type="entry name" value="2CSK_N"/>
    <property type="match status" value="1"/>
</dbReference>
<feature type="domain" description="HAMP" evidence="13">
    <location>
        <begin position="227"/>
        <end position="282"/>
    </location>
</feature>
<comment type="catalytic activity">
    <reaction evidence="1">
        <text>ATP + protein L-histidine = ADP + protein N-phospho-L-histidine.</text>
        <dbReference type="EC" id="2.7.13.3"/>
    </reaction>
</comment>
<evidence type="ECO:0000256" key="3">
    <source>
        <dbReference type="ARBA" id="ARBA00012438"/>
    </source>
</evidence>
<evidence type="ECO:0000259" key="13">
    <source>
        <dbReference type="PROSITE" id="PS50885"/>
    </source>
</evidence>